<dbReference type="InParanoid" id="A0A1M7FRQ2"/>
<sequence length="411" mass="44638">MNESMNDTSIPKPLAGVKVLDLSRVLAGPWCGQLLADMGADVIKVERPGSGDDTRHWGPPWLPGTRESAYYLSANRGKRSVTVDMAKPEGQQLIKQLVAQSDVLLENFKVDGLAKYGLDYLSLKTENPRLIYCSITGFGQQSPYSHRAGYDFMIQAMGGIMSLTGQSDDTPGGGPMKTGVATADIFTGLYAANAILAALFQRERSNSGTHIDMALMDVQVGVLANQALNYLTSHQVPQRLGNAHPNIVPYQAFATADGHMILAVGNDDQFQRCCTVLELSALPHDPRFVSNGARVANREHLIPTLQAAFLRHDTAHWLAALEAVGVPSGPINTLDRVFDDPHVKARQLKQTLPHPQAGQVNLVSNPIRFNDIALNADIPPPGLGQHTHQILEEMLQLDAQQIAILKQQGII</sequence>
<dbReference type="InterPro" id="IPR050483">
    <property type="entry name" value="CoA-transferase_III_domain"/>
</dbReference>
<dbReference type="SUPFAM" id="SSF89796">
    <property type="entry name" value="CoA-transferase family III (CaiB/BaiF)"/>
    <property type="match status" value="1"/>
</dbReference>
<dbReference type="InterPro" id="IPR044855">
    <property type="entry name" value="CoA-Trfase_III_dom3_sf"/>
</dbReference>
<dbReference type="GO" id="GO:0008410">
    <property type="term" value="F:CoA-transferase activity"/>
    <property type="evidence" value="ECO:0007669"/>
    <property type="project" value="TreeGrafter"/>
</dbReference>
<keyword evidence="3" id="KW-1185">Reference proteome</keyword>
<name>A0A1M7FRQ2_9GAMM</name>
<dbReference type="Gene3D" id="3.40.50.10540">
    <property type="entry name" value="Crotonobetainyl-coa:carnitine coa-transferase, domain 1"/>
    <property type="match status" value="1"/>
</dbReference>
<dbReference type="AlphaFoldDB" id="A0A1M7FRQ2"/>
<dbReference type="STRING" id="29571.SAMN05878437_1051"/>
<dbReference type="InterPro" id="IPR023606">
    <property type="entry name" value="CoA-Trfase_III_dom_1_sf"/>
</dbReference>
<dbReference type="InterPro" id="IPR003673">
    <property type="entry name" value="CoA-Trfase_fam_III"/>
</dbReference>
<reference evidence="2 3" key="1">
    <citation type="submission" date="2016-11" db="EMBL/GenBank/DDBJ databases">
        <authorList>
            <person name="Jaros S."/>
            <person name="Januszkiewicz K."/>
            <person name="Wedrychowicz H."/>
        </authorList>
    </citation>
    <scope>NUCLEOTIDE SEQUENCE [LARGE SCALE GENOMIC DNA]</scope>
    <source>
        <strain evidence="2 3">ACAM 12</strain>
    </source>
</reference>
<keyword evidence="1 2" id="KW-0808">Transferase</keyword>
<evidence type="ECO:0000256" key="1">
    <source>
        <dbReference type="ARBA" id="ARBA00022679"/>
    </source>
</evidence>
<gene>
    <name evidence="2" type="ORF">SAMN05878437_1051</name>
</gene>
<protein>
    <submittedName>
        <fullName evidence="2">Crotonobetainyl-CoA:carnitine CoA-transferase CaiB</fullName>
    </submittedName>
</protein>
<organism evidence="2 3">
    <name type="scientific">Vreelandella subglaciescola</name>
    <dbReference type="NCBI Taxonomy" id="29571"/>
    <lineage>
        <taxon>Bacteria</taxon>
        <taxon>Pseudomonadati</taxon>
        <taxon>Pseudomonadota</taxon>
        <taxon>Gammaproteobacteria</taxon>
        <taxon>Oceanospirillales</taxon>
        <taxon>Halomonadaceae</taxon>
        <taxon>Vreelandella</taxon>
    </lineage>
</organism>
<dbReference type="Gene3D" id="3.30.1540.10">
    <property type="entry name" value="formyl-coa transferase, domain 3"/>
    <property type="match status" value="1"/>
</dbReference>
<dbReference type="Pfam" id="PF02515">
    <property type="entry name" value="CoA_transf_3"/>
    <property type="match status" value="1"/>
</dbReference>
<dbReference type="Proteomes" id="UP000190911">
    <property type="component" value="Chromosome I"/>
</dbReference>
<evidence type="ECO:0000313" key="2">
    <source>
        <dbReference type="EMBL" id="SHM06595.1"/>
    </source>
</evidence>
<accession>A0A1M7FRQ2</accession>
<evidence type="ECO:0000313" key="3">
    <source>
        <dbReference type="Proteomes" id="UP000190911"/>
    </source>
</evidence>
<dbReference type="PANTHER" id="PTHR48207:SF3">
    <property type="entry name" value="SUCCINATE--HYDROXYMETHYLGLUTARATE COA-TRANSFERASE"/>
    <property type="match status" value="1"/>
</dbReference>
<proteinExistence type="predicted"/>
<dbReference type="EMBL" id="LT670847">
    <property type="protein sequence ID" value="SHM06595.1"/>
    <property type="molecule type" value="Genomic_DNA"/>
</dbReference>
<dbReference type="FunCoup" id="A0A1M7FRQ2">
    <property type="interactions" value="397"/>
</dbReference>
<dbReference type="PANTHER" id="PTHR48207">
    <property type="entry name" value="SUCCINATE--HYDROXYMETHYLGLUTARATE COA-TRANSFERASE"/>
    <property type="match status" value="1"/>
</dbReference>